<feature type="compositionally biased region" description="Basic and acidic residues" evidence="11">
    <location>
        <begin position="90"/>
        <end position="99"/>
    </location>
</feature>
<reference evidence="13" key="1">
    <citation type="submission" date="2020-01" db="EMBL/GenBank/DDBJ databases">
        <title>Genome sequence of Kobresia littledalei, the first chromosome-level genome in the family Cyperaceae.</title>
        <authorList>
            <person name="Qu G."/>
        </authorList>
    </citation>
    <scope>NUCLEOTIDE SEQUENCE</scope>
    <source>
        <strain evidence="13">C.B.Clarke</strain>
        <tissue evidence="13">Leaf</tissue>
    </source>
</reference>
<feature type="region of interest" description="Disordered" evidence="11">
    <location>
        <begin position="90"/>
        <end position="124"/>
    </location>
</feature>
<dbReference type="GO" id="GO:0003729">
    <property type="term" value="F:mRNA binding"/>
    <property type="evidence" value="ECO:0007669"/>
    <property type="project" value="InterPro"/>
</dbReference>
<evidence type="ECO:0000256" key="8">
    <source>
        <dbReference type="ARBA" id="ARBA00061069"/>
    </source>
</evidence>
<evidence type="ECO:0000256" key="4">
    <source>
        <dbReference type="ARBA" id="ARBA00022737"/>
    </source>
</evidence>
<comment type="subcellular location">
    <subcellularLocation>
        <location evidence="2">Cytoplasmic granule</location>
    </subcellularLocation>
    <subcellularLocation>
        <location evidence="1">Nucleus</location>
    </subcellularLocation>
</comment>
<dbReference type="InterPro" id="IPR000504">
    <property type="entry name" value="RRM_dom"/>
</dbReference>
<keyword evidence="4" id="KW-0677">Repeat</keyword>
<keyword evidence="6" id="KW-0539">Nucleus</keyword>
<evidence type="ECO:0000256" key="9">
    <source>
        <dbReference type="ARBA" id="ARBA00063471"/>
    </source>
</evidence>
<dbReference type="CDD" id="cd12344">
    <property type="entry name" value="RRM1_SECp43_like"/>
    <property type="match status" value="1"/>
</dbReference>
<dbReference type="PROSITE" id="PS50102">
    <property type="entry name" value="RRM"/>
    <property type="match status" value="3"/>
</dbReference>
<feature type="domain" description="RRM" evidence="12">
    <location>
        <begin position="254"/>
        <end position="333"/>
    </location>
</feature>
<dbReference type="GO" id="GO:0006397">
    <property type="term" value="P:mRNA processing"/>
    <property type="evidence" value="ECO:0007669"/>
    <property type="project" value="UniProtKB-KW"/>
</dbReference>
<dbReference type="FunFam" id="3.30.70.330:FF:000405">
    <property type="entry name" value="polyadenylate-binding protein RBP45"/>
    <property type="match status" value="1"/>
</dbReference>
<evidence type="ECO:0000256" key="7">
    <source>
        <dbReference type="ARBA" id="ARBA00057395"/>
    </source>
</evidence>
<comment type="similarity">
    <text evidence="8">Belongs to the polyadenylate-binding RBP47 family.</text>
</comment>
<dbReference type="FunFam" id="3.30.70.330:FF:000103">
    <property type="entry name" value="Polyadenylate-binding protein RBP47B"/>
    <property type="match status" value="1"/>
</dbReference>
<dbReference type="PANTHER" id="PTHR47640:SF10">
    <property type="entry name" value="TRNA SELENOCYSTEINE 1-ASSOCIATED PROTEIN 1-RELATED"/>
    <property type="match status" value="1"/>
</dbReference>
<evidence type="ECO:0000256" key="2">
    <source>
        <dbReference type="ARBA" id="ARBA00004463"/>
    </source>
</evidence>
<dbReference type="PANTHER" id="PTHR47640">
    <property type="entry name" value="TRNA SELENOCYSTEINE 1-ASSOCIATED PROTEIN 1-RELATED-RELATED"/>
    <property type="match status" value="1"/>
</dbReference>
<evidence type="ECO:0000256" key="6">
    <source>
        <dbReference type="ARBA" id="ARBA00023242"/>
    </source>
</evidence>
<dbReference type="AlphaFoldDB" id="A0A833R2K0"/>
<dbReference type="Proteomes" id="UP000623129">
    <property type="component" value="Unassembled WGS sequence"/>
</dbReference>
<accession>A0A833R2K0</accession>
<feature type="domain" description="RRM" evidence="12">
    <location>
        <begin position="357"/>
        <end position="429"/>
    </location>
</feature>
<keyword evidence="14" id="KW-1185">Reference proteome</keyword>
<organism evidence="13 14">
    <name type="scientific">Carex littledalei</name>
    <dbReference type="NCBI Taxonomy" id="544730"/>
    <lineage>
        <taxon>Eukaryota</taxon>
        <taxon>Viridiplantae</taxon>
        <taxon>Streptophyta</taxon>
        <taxon>Embryophyta</taxon>
        <taxon>Tracheophyta</taxon>
        <taxon>Spermatophyta</taxon>
        <taxon>Magnoliopsida</taxon>
        <taxon>Liliopsida</taxon>
        <taxon>Poales</taxon>
        <taxon>Cyperaceae</taxon>
        <taxon>Cyperoideae</taxon>
        <taxon>Cariceae</taxon>
        <taxon>Carex</taxon>
        <taxon>Carex subgen. Euthyceras</taxon>
    </lineage>
</organism>
<sequence length="538" mass="59138">MEEHQIRLHLQSPIAIPQVVIQRPPPPEPPPPLRCLSAPSTVFSIFFNFDLPGLGEKRRGEAEFKVSAEPGLRSNEELRCIFPFLSKPRFDEQSREGPDSLKPPVSSHPSTPMQGPHHQVWTAPAPAVPSSATVAAPASSFSPASAAASYHQPSTLEEVKTLWIGDLQYWVDENYLYGCFAHTGEVVSVKIIRNKLTGLPEGYGFIEFISHDAAERILHCYNGVQIMPGTEHPFRLNWASFSSGDKRGEAVPDHSIFVGDLAPDVTDFILQETFRVHYPSVRGAKVVIDASTGRSKGYGFVKFADENEKNRAMVEMNGMYCSTRAMRISNAIPKRPTTNAYPATLPAVIPDPDVTNTTIYIGNLDPNVTEDELKLMCSQIGEINYVKIPANKGCGFVQFSARAAAEDAVQRLHGTVIGQQVVRLSWGRSPTNKQDPSAAWAQLDPNQWSSAYYGYGYDAYTYGTAQDPSMYAYGAYGAYGQYPQQVEGGAPETTSGPGTEEEIYDPLTIPDVDKFNAAYISVHGRAMLGRPLWLKTSV</sequence>
<dbReference type="Gene3D" id="3.30.70.330">
    <property type="match status" value="3"/>
</dbReference>
<dbReference type="EMBL" id="SWLB01000013">
    <property type="protein sequence ID" value="KAF3331027.1"/>
    <property type="molecule type" value="Genomic_DNA"/>
</dbReference>
<comment type="subunit">
    <text evidence="9">Interacts with the poly(A) tail of mRNA in nucleus.</text>
</comment>
<evidence type="ECO:0000256" key="3">
    <source>
        <dbReference type="ARBA" id="ARBA00022664"/>
    </source>
</evidence>
<dbReference type="InterPro" id="IPR050825">
    <property type="entry name" value="RBM42_RBP45_47-like"/>
</dbReference>
<comment type="function">
    <text evidence="7">Heterogeneous nuclear ribonucleoprotein (hnRNP)-protein binding the poly(A) tail of mRNA and probably involved in some steps of pre-mRNA maturation.</text>
</comment>
<evidence type="ECO:0000313" key="13">
    <source>
        <dbReference type="EMBL" id="KAF3331027.1"/>
    </source>
</evidence>
<protein>
    <submittedName>
        <fullName evidence="13">Polyadenylate-binding protein RBP47B</fullName>
    </submittedName>
</protein>
<dbReference type="FunFam" id="3.30.70.330:FF:000144">
    <property type="entry name" value="Polyadenylate-binding protein RBP47B"/>
    <property type="match status" value="1"/>
</dbReference>
<evidence type="ECO:0000313" key="14">
    <source>
        <dbReference type="Proteomes" id="UP000623129"/>
    </source>
</evidence>
<dbReference type="GO" id="GO:0005634">
    <property type="term" value="C:nucleus"/>
    <property type="evidence" value="ECO:0007669"/>
    <property type="project" value="UniProtKB-SubCell"/>
</dbReference>
<dbReference type="GO" id="GO:0005829">
    <property type="term" value="C:cytosol"/>
    <property type="evidence" value="ECO:0007669"/>
    <property type="project" value="TreeGrafter"/>
</dbReference>
<evidence type="ECO:0000256" key="11">
    <source>
        <dbReference type="SAM" id="MobiDB-lite"/>
    </source>
</evidence>
<dbReference type="SMART" id="SM00360">
    <property type="entry name" value="RRM"/>
    <property type="match status" value="3"/>
</dbReference>
<dbReference type="SUPFAM" id="SSF54928">
    <property type="entry name" value="RNA-binding domain, RBD"/>
    <property type="match status" value="3"/>
</dbReference>
<dbReference type="OrthoDB" id="446113at2759"/>
<gene>
    <name evidence="13" type="ORF">FCM35_KLT04381</name>
</gene>
<keyword evidence="3" id="KW-0507">mRNA processing</keyword>
<dbReference type="Pfam" id="PF00076">
    <property type="entry name" value="RRM_1"/>
    <property type="match status" value="3"/>
</dbReference>
<evidence type="ECO:0000256" key="5">
    <source>
        <dbReference type="ARBA" id="ARBA00022884"/>
    </source>
</evidence>
<evidence type="ECO:0000256" key="1">
    <source>
        <dbReference type="ARBA" id="ARBA00004123"/>
    </source>
</evidence>
<dbReference type="CDD" id="cd12345">
    <property type="entry name" value="RRM2_SECp43_like"/>
    <property type="match status" value="1"/>
</dbReference>
<evidence type="ECO:0000256" key="10">
    <source>
        <dbReference type="PROSITE-ProRule" id="PRU00176"/>
    </source>
</evidence>
<keyword evidence="5 10" id="KW-0694">RNA-binding</keyword>
<dbReference type="InterPro" id="IPR035979">
    <property type="entry name" value="RBD_domain_sf"/>
</dbReference>
<name>A0A833R2K0_9POAL</name>
<comment type="caution">
    <text evidence="13">The sequence shown here is derived from an EMBL/GenBank/DDBJ whole genome shotgun (WGS) entry which is preliminary data.</text>
</comment>
<evidence type="ECO:0000259" key="12">
    <source>
        <dbReference type="PROSITE" id="PS50102"/>
    </source>
</evidence>
<dbReference type="InterPro" id="IPR012677">
    <property type="entry name" value="Nucleotide-bd_a/b_plait_sf"/>
</dbReference>
<proteinExistence type="inferred from homology"/>
<feature type="domain" description="RRM" evidence="12">
    <location>
        <begin position="160"/>
        <end position="241"/>
    </location>
</feature>